<protein>
    <submittedName>
        <fullName evidence="2">Uncharacterized protein</fullName>
    </submittedName>
</protein>
<gene>
    <name evidence="2" type="ORF">CANCADRAFT_44555</name>
</gene>
<sequence>MFSIKYHYCHSFINLLLLSVSVSLSCFLIAGCTRPHPMLSSIYLTDIQWNSKNLPNAPLKYEQASLNQESWISVRSGFGGTCVHSPTFYMCDSKNNINTIKSAYTMRRNDILNQTASSGSPTSAITLDILTLGCNISRDVFPERLIVLIVILQIAALITQVLRFSPVVLKTETARYIHIAACAMCLIASCLLLIWIHCAYKAISAILSVTAQRYFLTWRIGNKPFSMAFVLAIISFCVLFSNTVAEVDIRSKTAHQAPSSQSPPPYNSAYR</sequence>
<reference evidence="3" key="1">
    <citation type="submission" date="2016-02" db="EMBL/GenBank/DDBJ databases">
        <title>Comparative genomics of biotechnologically important yeasts.</title>
        <authorList>
            <consortium name="DOE Joint Genome Institute"/>
            <person name="Riley R."/>
            <person name="Haridas S."/>
            <person name="Wolfe K.H."/>
            <person name="Lopes M.R."/>
            <person name="Hittinger C.T."/>
            <person name="Goker M."/>
            <person name="Salamov A."/>
            <person name="Wisecaver J."/>
            <person name="Long T.M."/>
            <person name="Aerts A.L."/>
            <person name="Barry K."/>
            <person name="Choi C."/>
            <person name="Clum A."/>
            <person name="Coughlan A.Y."/>
            <person name="Deshpande S."/>
            <person name="Douglass A.P."/>
            <person name="Hanson S.J."/>
            <person name="Klenk H.-P."/>
            <person name="Labutti K."/>
            <person name="Lapidus A."/>
            <person name="Lindquist E."/>
            <person name="Lipzen A."/>
            <person name="Meier-Kolthoff J.P."/>
            <person name="Ohm R.A."/>
            <person name="Otillar R.P."/>
            <person name="Pangilinan J."/>
            <person name="Peng Y."/>
            <person name="Rokas A."/>
            <person name="Rosa C.A."/>
            <person name="Scheuner C."/>
            <person name="Sibirny A.A."/>
            <person name="Slot J.C."/>
            <person name="Stielow J.B."/>
            <person name="Sun H."/>
            <person name="Kurtzman C.P."/>
            <person name="Blackwell M."/>
            <person name="Jeffries T.W."/>
            <person name="Grigoriev I.V."/>
        </authorList>
    </citation>
    <scope>NUCLEOTIDE SEQUENCE [LARGE SCALE GENOMIC DNA]</scope>
    <source>
        <strain evidence="3">NRRL Y-17796</strain>
    </source>
</reference>
<evidence type="ECO:0000313" key="2">
    <source>
        <dbReference type="EMBL" id="ODV90928.1"/>
    </source>
</evidence>
<accession>A0A1E4TGX3</accession>
<dbReference type="Proteomes" id="UP000095023">
    <property type="component" value="Unassembled WGS sequence"/>
</dbReference>
<feature type="transmembrane region" description="Helical" evidence="1">
    <location>
        <begin position="227"/>
        <end position="245"/>
    </location>
</feature>
<dbReference type="PROSITE" id="PS51257">
    <property type="entry name" value="PROKAR_LIPOPROTEIN"/>
    <property type="match status" value="1"/>
</dbReference>
<feature type="transmembrane region" description="Helical" evidence="1">
    <location>
        <begin position="176"/>
        <end position="196"/>
    </location>
</feature>
<proteinExistence type="predicted"/>
<feature type="transmembrane region" description="Helical" evidence="1">
    <location>
        <begin position="145"/>
        <end position="164"/>
    </location>
</feature>
<dbReference type="GO" id="GO:0016020">
    <property type="term" value="C:membrane"/>
    <property type="evidence" value="ECO:0007669"/>
    <property type="project" value="InterPro"/>
</dbReference>
<organism evidence="2 3">
    <name type="scientific">Tortispora caseinolytica NRRL Y-17796</name>
    <dbReference type="NCBI Taxonomy" id="767744"/>
    <lineage>
        <taxon>Eukaryota</taxon>
        <taxon>Fungi</taxon>
        <taxon>Dikarya</taxon>
        <taxon>Ascomycota</taxon>
        <taxon>Saccharomycotina</taxon>
        <taxon>Trigonopsidomycetes</taxon>
        <taxon>Trigonopsidales</taxon>
        <taxon>Trigonopsidaceae</taxon>
        <taxon>Tortispora</taxon>
    </lineage>
</organism>
<evidence type="ECO:0000313" key="3">
    <source>
        <dbReference type="Proteomes" id="UP000095023"/>
    </source>
</evidence>
<name>A0A1E4TGX3_9ASCO</name>
<keyword evidence="1" id="KW-0812">Transmembrane</keyword>
<keyword evidence="1" id="KW-1133">Transmembrane helix</keyword>
<dbReference type="InterPro" id="IPR033481">
    <property type="entry name" value="Dni1/Fig1"/>
</dbReference>
<keyword evidence="3" id="KW-1185">Reference proteome</keyword>
<keyword evidence="1" id="KW-0472">Membrane</keyword>
<dbReference type="AlphaFoldDB" id="A0A1E4TGX3"/>
<dbReference type="Pfam" id="PF12351">
    <property type="entry name" value="Fig1"/>
    <property type="match status" value="1"/>
</dbReference>
<evidence type="ECO:0000256" key="1">
    <source>
        <dbReference type="SAM" id="Phobius"/>
    </source>
</evidence>
<dbReference type="EMBL" id="KV453842">
    <property type="protein sequence ID" value="ODV90928.1"/>
    <property type="molecule type" value="Genomic_DNA"/>
</dbReference>
<feature type="transmembrane region" description="Helical" evidence="1">
    <location>
        <begin position="12"/>
        <end position="32"/>
    </location>
</feature>